<dbReference type="PROSITE" id="PS51194">
    <property type="entry name" value="HELICASE_CTER"/>
    <property type="match status" value="1"/>
</dbReference>
<evidence type="ECO:0000313" key="12">
    <source>
        <dbReference type="EMBL" id="NDW05662.1"/>
    </source>
</evidence>
<evidence type="ECO:0000259" key="11">
    <source>
        <dbReference type="PROSITE" id="PS51194"/>
    </source>
</evidence>
<dbReference type="InterPro" id="IPR003711">
    <property type="entry name" value="CarD-like/TRCF_RID"/>
</dbReference>
<evidence type="ECO:0000256" key="3">
    <source>
        <dbReference type="ARBA" id="ARBA00022763"/>
    </source>
</evidence>
<comment type="similarity">
    <text evidence="9">In the C-terminal section; belongs to the helicase family. RecG subfamily.</text>
</comment>
<dbReference type="GO" id="GO:0000716">
    <property type="term" value="P:transcription-coupled nucleotide-excision repair, DNA damage recognition"/>
    <property type="evidence" value="ECO:0007669"/>
    <property type="project" value="UniProtKB-UniRule"/>
</dbReference>
<keyword evidence="1 9" id="KW-0963">Cytoplasm</keyword>
<evidence type="ECO:0000256" key="4">
    <source>
        <dbReference type="ARBA" id="ARBA00022801"/>
    </source>
</evidence>
<comment type="subcellular location">
    <subcellularLocation>
        <location evidence="9">Cytoplasm</location>
    </subcellularLocation>
</comment>
<dbReference type="InterPro" id="IPR001650">
    <property type="entry name" value="Helicase_C-like"/>
</dbReference>
<dbReference type="Pfam" id="PF00271">
    <property type="entry name" value="Helicase_C"/>
    <property type="match status" value="1"/>
</dbReference>
<keyword evidence="7 9" id="KW-0238">DNA-binding</keyword>
<dbReference type="SUPFAM" id="SSF141259">
    <property type="entry name" value="CarD-like"/>
    <property type="match status" value="1"/>
</dbReference>
<dbReference type="AlphaFoldDB" id="A0A6N9T506"/>
<dbReference type="InterPro" id="IPR027417">
    <property type="entry name" value="P-loop_NTPase"/>
</dbReference>
<accession>A0A6N9T506</accession>
<dbReference type="SUPFAM" id="SSF143517">
    <property type="entry name" value="TRCF domain-like"/>
    <property type="match status" value="1"/>
</dbReference>
<dbReference type="SMART" id="SM01058">
    <property type="entry name" value="CarD_TRCF"/>
    <property type="match status" value="1"/>
</dbReference>
<feature type="domain" description="Helicase ATP-binding" evidence="10">
    <location>
        <begin position="596"/>
        <end position="757"/>
    </location>
</feature>
<dbReference type="InterPro" id="IPR011545">
    <property type="entry name" value="DEAD/DEAH_box_helicase_dom"/>
</dbReference>
<evidence type="ECO:0000256" key="1">
    <source>
        <dbReference type="ARBA" id="ARBA00022490"/>
    </source>
</evidence>
<protein>
    <recommendedName>
        <fullName evidence="9">Transcription-repair-coupling factor</fullName>
        <shortName evidence="9">TRCF</shortName>
        <ecNumber evidence="9">3.6.4.-</ecNumber>
    </recommendedName>
</protein>
<dbReference type="Gene3D" id="3.40.50.11180">
    <property type="match status" value="2"/>
</dbReference>
<dbReference type="SMART" id="SM00487">
    <property type="entry name" value="DEXDc"/>
    <property type="match status" value="1"/>
</dbReference>
<dbReference type="HAMAP" id="MF_00969">
    <property type="entry name" value="TRCF"/>
    <property type="match status" value="1"/>
</dbReference>
<sequence>MNDAPAAGFAAEDRLFAALEPLGAIAADLLQLIEEAARAPLFYVARDAGRARALEALLRALAPRLAIASLPAWDCPAYDRASPSRASMGQRMAVLRWLTDPASRPALVVMTPDALLRRVPPPQIWRKAHLAFRVGETVVPEAAEAALRRIGYVLDERVDEPGEAALRGRVIEIFPAAAAFPCRIEHEDGRITAIHSYDPATQRSIVEIECLDVDPASEIVLSDQADAADLPEGTDLPSGREHWLPLFYPELASVFDYAGDARLVCEAGAGERGTDFLDGVRDGHESEMAFRRGAGNRWPPAAPDHVFLRQADWDAALAARTIATVGASSTAAAPADDRGVPRFCTGRNAERAFRRFVEDRLTAGGRIVLAGPKPGLDSFRRRAERLLGQASRPVADWREATASDPGSLLSLALPLDHGFQTAGGDVAVIAAADLLGSRAKVSRPEVAMHRDAAAGPMFRIGEPVIHRDHGLGLLEGIEEIALPEGATHDALRLRYEGGATLMVPVTEIEALWSYGGDAGAVTLDRLKGERWAKRRARLDEAIRTTAEKLVEAVRERHARKAPKLVPETVRFERFAARFAHVLTPGQADAIDAVLADLSSGRRMDRLICADVGYGKTEVALRAAAATVFAGKQVAFVAPTTVLVRQHLRTLIRRFAGTGIAVAELSRMVKPADARAVKEGLKSGAVRIVVGTHAVAAKDVGFADLGLVVLDEEQHFGARVKSRLKSLAETAHVLTLTATPIPRTLQASLVGLQDLSVIETPPVARQSVRTAVAAFDEAAVQSALRREKLRGGQSFVVCPRIEDLAPMAERLRALAPELELVTAHGEMCAGDIDAVMLGFADGEGDVLLATNIIESGLDVPNANTMIVWHADYFGLAQLHQLRGRVGRGARRGTVLLLTDPEQAVGEEAQQRLSAIEKLHQIGAGFDISGRDLDLRGAGDLLGEEQAGHIRLIGISLYRHLLDRAVKAAEGAALEDEWRPAIRLGISGRIPASYIPEDEARIDLYARFAAADNAQSLAELEDEVADRFGPLPPEMANLLALAEIRLRCQRADIAELDGGRQAIAAGFRPARFKTMKRANPPPGLEWSGGRLLLREGSTDARERLGLANDLLDALEGAD</sequence>
<keyword evidence="2 9" id="KW-0547">Nucleotide-binding</keyword>
<dbReference type="PANTHER" id="PTHR47964">
    <property type="entry name" value="ATP-DEPENDENT DNA HELICASE HOMOLOG RECG, CHLOROPLASTIC"/>
    <property type="match status" value="1"/>
</dbReference>
<dbReference type="Pfam" id="PF03461">
    <property type="entry name" value="TRCF"/>
    <property type="match status" value="1"/>
</dbReference>
<dbReference type="GO" id="GO:0003684">
    <property type="term" value="F:damaged DNA binding"/>
    <property type="evidence" value="ECO:0007669"/>
    <property type="project" value="InterPro"/>
</dbReference>
<dbReference type="SMART" id="SM00982">
    <property type="entry name" value="TRCF"/>
    <property type="match status" value="1"/>
</dbReference>
<dbReference type="SUPFAM" id="SSF52540">
    <property type="entry name" value="P-loop containing nucleoside triphosphate hydrolases"/>
    <property type="match status" value="3"/>
</dbReference>
<dbReference type="InterPro" id="IPR041471">
    <property type="entry name" value="UvrB_inter"/>
</dbReference>
<comment type="similarity">
    <text evidence="9">In the N-terminal section; belongs to the UvrB family.</text>
</comment>
<dbReference type="Gene3D" id="3.40.50.300">
    <property type="entry name" value="P-loop containing nucleotide triphosphate hydrolases"/>
    <property type="match status" value="2"/>
</dbReference>
<evidence type="ECO:0000256" key="7">
    <source>
        <dbReference type="ARBA" id="ARBA00023125"/>
    </source>
</evidence>
<dbReference type="InterPro" id="IPR036101">
    <property type="entry name" value="CarD-like/TRCF_RID_sf"/>
</dbReference>
<evidence type="ECO:0000259" key="10">
    <source>
        <dbReference type="PROSITE" id="PS51192"/>
    </source>
</evidence>
<dbReference type="InterPro" id="IPR047112">
    <property type="entry name" value="RecG/Mfd"/>
</dbReference>
<dbReference type="Pfam" id="PF02559">
    <property type="entry name" value="CarD_TRCF_RID"/>
    <property type="match status" value="1"/>
</dbReference>
<dbReference type="GO" id="GO:0003678">
    <property type="term" value="F:DNA helicase activity"/>
    <property type="evidence" value="ECO:0007669"/>
    <property type="project" value="TreeGrafter"/>
</dbReference>
<dbReference type="Pfam" id="PF00270">
    <property type="entry name" value="DEAD"/>
    <property type="match status" value="1"/>
</dbReference>
<keyword evidence="4 9" id="KW-0378">Hydrolase</keyword>
<organism evidence="12 13">
    <name type="scientific">Jiella pacifica</name>
    <dbReference type="NCBI Taxonomy" id="2696469"/>
    <lineage>
        <taxon>Bacteria</taxon>
        <taxon>Pseudomonadati</taxon>
        <taxon>Pseudomonadota</taxon>
        <taxon>Alphaproteobacteria</taxon>
        <taxon>Hyphomicrobiales</taxon>
        <taxon>Aurantimonadaceae</taxon>
        <taxon>Jiella</taxon>
    </lineage>
</organism>
<dbReference type="Gene3D" id="2.40.10.170">
    <property type="match status" value="1"/>
</dbReference>
<evidence type="ECO:0000256" key="5">
    <source>
        <dbReference type="ARBA" id="ARBA00022806"/>
    </source>
</evidence>
<dbReference type="InterPro" id="IPR005118">
    <property type="entry name" value="TRCF_C"/>
</dbReference>
<dbReference type="GO" id="GO:0006355">
    <property type="term" value="P:regulation of DNA-templated transcription"/>
    <property type="evidence" value="ECO:0007669"/>
    <property type="project" value="UniProtKB-UniRule"/>
</dbReference>
<dbReference type="Proteomes" id="UP000469011">
    <property type="component" value="Unassembled WGS sequence"/>
</dbReference>
<gene>
    <name evidence="9" type="primary">mfd</name>
    <name evidence="12" type="ORF">GTK09_14650</name>
</gene>
<evidence type="ECO:0000256" key="9">
    <source>
        <dbReference type="HAMAP-Rule" id="MF_00969"/>
    </source>
</evidence>
<dbReference type="EC" id="3.6.4.-" evidence="9"/>
<keyword evidence="8 9" id="KW-0234">DNA repair</keyword>
<dbReference type="PANTHER" id="PTHR47964:SF1">
    <property type="entry name" value="ATP-DEPENDENT DNA HELICASE HOMOLOG RECG, CHLOROPLASTIC"/>
    <property type="match status" value="1"/>
</dbReference>
<comment type="function">
    <text evidence="9">Couples transcription and DNA repair by recognizing RNA polymerase (RNAP) stalled at DNA lesions. Mediates ATP-dependent release of RNAP and its truncated transcript from the DNA, and recruitment of nucleotide excision repair machinery to the damaged site.</text>
</comment>
<keyword evidence="6 9" id="KW-0067">ATP-binding</keyword>
<evidence type="ECO:0000256" key="6">
    <source>
        <dbReference type="ARBA" id="ARBA00022840"/>
    </source>
</evidence>
<evidence type="ECO:0000313" key="13">
    <source>
        <dbReference type="Proteomes" id="UP000469011"/>
    </source>
</evidence>
<dbReference type="Gene3D" id="3.90.1150.50">
    <property type="entry name" value="Transcription-repair-coupling factor, D7 domain"/>
    <property type="match status" value="1"/>
</dbReference>
<comment type="caution">
    <text evidence="12">The sequence shown here is derived from an EMBL/GenBank/DDBJ whole genome shotgun (WGS) entry which is preliminary data.</text>
</comment>
<keyword evidence="3 9" id="KW-0227">DNA damage</keyword>
<dbReference type="SMART" id="SM00490">
    <property type="entry name" value="HELICc"/>
    <property type="match status" value="1"/>
</dbReference>
<feature type="domain" description="Helicase C-terminal" evidence="11">
    <location>
        <begin position="778"/>
        <end position="934"/>
    </location>
</feature>
<dbReference type="RefSeq" id="WP_163463910.1">
    <property type="nucleotide sequence ID" value="NZ_JAAAMG010000011.1"/>
</dbReference>
<dbReference type="Pfam" id="PF17757">
    <property type="entry name" value="UvrB_inter"/>
    <property type="match status" value="1"/>
</dbReference>
<name>A0A6N9T506_9HYPH</name>
<dbReference type="GO" id="GO:0016787">
    <property type="term" value="F:hydrolase activity"/>
    <property type="evidence" value="ECO:0007669"/>
    <property type="project" value="UniProtKB-KW"/>
</dbReference>
<dbReference type="Gene3D" id="3.30.2060.10">
    <property type="entry name" value="Penicillin-binding protein 1b domain"/>
    <property type="match status" value="1"/>
</dbReference>
<dbReference type="GO" id="GO:0005524">
    <property type="term" value="F:ATP binding"/>
    <property type="evidence" value="ECO:0007669"/>
    <property type="project" value="UniProtKB-UniRule"/>
</dbReference>
<keyword evidence="13" id="KW-1185">Reference proteome</keyword>
<evidence type="ECO:0000256" key="8">
    <source>
        <dbReference type="ARBA" id="ARBA00023204"/>
    </source>
</evidence>
<dbReference type="EMBL" id="JAAAMG010000011">
    <property type="protein sequence ID" value="NDW05662.1"/>
    <property type="molecule type" value="Genomic_DNA"/>
</dbReference>
<dbReference type="PROSITE" id="PS51192">
    <property type="entry name" value="HELICASE_ATP_BIND_1"/>
    <property type="match status" value="1"/>
</dbReference>
<dbReference type="InterPro" id="IPR004576">
    <property type="entry name" value="Mfd"/>
</dbReference>
<evidence type="ECO:0000256" key="2">
    <source>
        <dbReference type="ARBA" id="ARBA00022741"/>
    </source>
</evidence>
<keyword evidence="5 12" id="KW-0347">Helicase</keyword>
<dbReference type="InterPro" id="IPR014001">
    <property type="entry name" value="Helicase_ATP-bd"/>
</dbReference>
<proteinExistence type="inferred from homology"/>
<dbReference type="GO" id="GO:0005737">
    <property type="term" value="C:cytoplasm"/>
    <property type="evidence" value="ECO:0007669"/>
    <property type="project" value="UniProtKB-SubCell"/>
</dbReference>
<dbReference type="InterPro" id="IPR037235">
    <property type="entry name" value="TRCF-like_C_D7"/>
</dbReference>
<reference evidence="12 13" key="1">
    <citation type="submission" date="2020-01" db="EMBL/GenBank/DDBJ databases">
        <title>Jiella pacifica sp. nov.</title>
        <authorList>
            <person name="Xue Z."/>
            <person name="Zhu S."/>
            <person name="Chen J."/>
            <person name="Yang J."/>
        </authorList>
    </citation>
    <scope>NUCLEOTIDE SEQUENCE [LARGE SCALE GENOMIC DNA]</scope>
    <source>
        <strain evidence="12 13">40Bstr34</strain>
    </source>
</reference>